<keyword evidence="11" id="KW-0407">Ion channel</keyword>
<feature type="transmembrane region" description="Helical" evidence="12">
    <location>
        <begin position="211"/>
        <end position="230"/>
    </location>
</feature>
<evidence type="ECO:0000256" key="1">
    <source>
        <dbReference type="ARBA" id="ARBA00004141"/>
    </source>
</evidence>
<dbReference type="AlphaFoldDB" id="A0A8J6TF62"/>
<keyword evidence="6" id="KW-0851">Voltage-gated channel</keyword>
<dbReference type="GO" id="GO:0001508">
    <property type="term" value="P:action potential"/>
    <property type="evidence" value="ECO:0007669"/>
    <property type="project" value="TreeGrafter"/>
</dbReference>
<dbReference type="InterPro" id="IPR005821">
    <property type="entry name" value="Ion_trans_dom"/>
</dbReference>
<name>A0A8J6TF62_9BACT</name>
<evidence type="ECO:0000256" key="9">
    <source>
        <dbReference type="ARBA" id="ARBA00023065"/>
    </source>
</evidence>
<feature type="transmembrane region" description="Helical" evidence="12">
    <location>
        <begin position="153"/>
        <end position="175"/>
    </location>
</feature>
<keyword evidence="7" id="KW-0630">Potassium</keyword>
<keyword evidence="2" id="KW-0813">Transport</keyword>
<keyword evidence="3" id="KW-0633">Potassium transport</keyword>
<evidence type="ECO:0000256" key="3">
    <source>
        <dbReference type="ARBA" id="ARBA00022538"/>
    </source>
</evidence>
<dbReference type="PRINTS" id="PR00169">
    <property type="entry name" value="KCHANNEL"/>
</dbReference>
<keyword evidence="4 12" id="KW-0812">Transmembrane</keyword>
<keyword evidence="8 12" id="KW-1133">Transmembrane helix</keyword>
<comment type="subcellular location">
    <subcellularLocation>
        <location evidence="1">Membrane</location>
        <topology evidence="1">Multi-pass membrane protein</topology>
    </subcellularLocation>
</comment>
<dbReference type="PANTHER" id="PTHR11537">
    <property type="entry name" value="VOLTAGE-GATED POTASSIUM CHANNEL"/>
    <property type="match status" value="1"/>
</dbReference>
<dbReference type="EMBL" id="JACNJZ010000061">
    <property type="protein sequence ID" value="MBC8316942.1"/>
    <property type="molecule type" value="Genomic_DNA"/>
</dbReference>
<feature type="transmembrane region" description="Helical" evidence="12">
    <location>
        <begin position="99"/>
        <end position="117"/>
    </location>
</feature>
<feature type="transmembrane region" description="Helical" evidence="12">
    <location>
        <begin position="21"/>
        <end position="41"/>
    </location>
</feature>
<evidence type="ECO:0000256" key="7">
    <source>
        <dbReference type="ARBA" id="ARBA00022958"/>
    </source>
</evidence>
<gene>
    <name evidence="14" type="ORF">H8E41_03485</name>
</gene>
<evidence type="ECO:0000256" key="10">
    <source>
        <dbReference type="ARBA" id="ARBA00023136"/>
    </source>
</evidence>
<evidence type="ECO:0000256" key="6">
    <source>
        <dbReference type="ARBA" id="ARBA00022882"/>
    </source>
</evidence>
<dbReference type="Gene3D" id="1.10.287.70">
    <property type="match status" value="1"/>
</dbReference>
<protein>
    <submittedName>
        <fullName evidence="14">Ion transporter</fullName>
    </submittedName>
</protein>
<keyword evidence="10 12" id="KW-0472">Membrane</keyword>
<evidence type="ECO:0000313" key="15">
    <source>
        <dbReference type="Proteomes" id="UP000614424"/>
    </source>
</evidence>
<dbReference type="Pfam" id="PF00520">
    <property type="entry name" value="Ion_trans"/>
    <property type="match status" value="1"/>
</dbReference>
<dbReference type="InterPro" id="IPR027359">
    <property type="entry name" value="Volt_channel_dom_sf"/>
</dbReference>
<dbReference type="PANTHER" id="PTHR11537:SF254">
    <property type="entry name" value="POTASSIUM VOLTAGE-GATED CHANNEL PROTEIN SHAB"/>
    <property type="match status" value="1"/>
</dbReference>
<sequence length="315" mass="35515">MSLRTRIYNLFEIRGAEEVAARVLNVLLMFLILVNVLAVILETVEEYRIQYGMWFRYLEIGSVIVFTFEYMLRVWSCVENSSYGGGWWARLRYMRSPMAVVDLLAILPFFCSMLFSIDTRMLRVFRLFRVFKLSRHFSVLEVLGNVFRSEAKALLSAIFIMMILVVLSSAGMYVVERSTQPEVFSSIPRAMWWAVVTLTTVGYGDVVPVSLAGRLLGVVITILGVGMAALPGGILRSGFSGGLAAPRRAFENSAAKVGMGWGMTYHSQRQLIKIRNELGLERGEAKQLLKKVVLEHQLSEQGEEDVCPHCGKILH</sequence>
<feature type="transmembrane region" description="Helical" evidence="12">
    <location>
        <begin position="187"/>
        <end position="205"/>
    </location>
</feature>
<dbReference type="Gene3D" id="1.20.120.350">
    <property type="entry name" value="Voltage-gated potassium channels. Chain C"/>
    <property type="match status" value="1"/>
</dbReference>
<feature type="domain" description="Ion transport" evidence="13">
    <location>
        <begin position="22"/>
        <end position="240"/>
    </location>
</feature>
<comment type="caution">
    <text evidence="14">The sequence shown here is derived from an EMBL/GenBank/DDBJ whole genome shotgun (WGS) entry which is preliminary data.</text>
</comment>
<keyword evidence="5" id="KW-0631">Potassium channel</keyword>
<feature type="transmembrane region" description="Helical" evidence="12">
    <location>
        <begin position="53"/>
        <end position="72"/>
    </location>
</feature>
<evidence type="ECO:0000256" key="2">
    <source>
        <dbReference type="ARBA" id="ARBA00022448"/>
    </source>
</evidence>
<accession>A0A8J6TF62</accession>
<dbReference type="Proteomes" id="UP000614424">
    <property type="component" value="Unassembled WGS sequence"/>
</dbReference>
<proteinExistence type="predicted"/>
<dbReference type="GO" id="GO:0008076">
    <property type="term" value="C:voltage-gated potassium channel complex"/>
    <property type="evidence" value="ECO:0007669"/>
    <property type="project" value="InterPro"/>
</dbReference>
<evidence type="ECO:0000256" key="8">
    <source>
        <dbReference type="ARBA" id="ARBA00022989"/>
    </source>
</evidence>
<organism evidence="14 15">
    <name type="scientific">Candidatus Desulfobia pelagia</name>
    <dbReference type="NCBI Taxonomy" id="2841692"/>
    <lineage>
        <taxon>Bacteria</taxon>
        <taxon>Pseudomonadati</taxon>
        <taxon>Thermodesulfobacteriota</taxon>
        <taxon>Desulfobulbia</taxon>
        <taxon>Desulfobulbales</taxon>
        <taxon>Desulfobulbaceae</taxon>
        <taxon>Candidatus Desulfobia</taxon>
    </lineage>
</organism>
<dbReference type="GO" id="GO:0005249">
    <property type="term" value="F:voltage-gated potassium channel activity"/>
    <property type="evidence" value="ECO:0007669"/>
    <property type="project" value="InterPro"/>
</dbReference>
<keyword evidence="9" id="KW-0406">Ion transport</keyword>
<evidence type="ECO:0000256" key="11">
    <source>
        <dbReference type="ARBA" id="ARBA00023303"/>
    </source>
</evidence>
<reference evidence="14 15" key="1">
    <citation type="submission" date="2020-08" db="EMBL/GenBank/DDBJ databases">
        <title>Bridging the membrane lipid divide: bacteria of the FCB group superphylum have the potential to synthesize archaeal ether lipids.</title>
        <authorList>
            <person name="Villanueva L."/>
            <person name="Von Meijenfeldt F.A.B."/>
            <person name="Westbye A.B."/>
            <person name="Yadav S."/>
            <person name="Hopmans E.C."/>
            <person name="Dutilh B.E."/>
            <person name="Sinninghe Damste J.S."/>
        </authorList>
    </citation>
    <scope>NUCLEOTIDE SEQUENCE [LARGE SCALE GENOMIC DNA]</scope>
    <source>
        <strain evidence="14">NIOZ-UU47</strain>
    </source>
</reference>
<evidence type="ECO:0000256" key="12">
    <source>
        <dbReference type="SAM" id="Phobius"/>
    </source>
</evidence>
<dbReference type="SUPFAM" id="SSF81324">
    <property type="entry name" value="Voltage-gated potassium channels"/>
    <property type="match status" value="1"/>
</dbReference>
<evidence type="ECO:0000256" key="4">
    <source>
        <dbReference type="ARBA" id="ARBA00022692"/>
    </source>
</evidence>
<evidence type="ECO:0000256" key="5">
    <source>
        <dbReference type="ARBA" id="ARBA00022826"/>
    </source>
</evidence>
<evidence type="ECO:0000259" key="13">
    <source>
        <dbReference type="Pfam" id="PF00520"/>
    </source>
</evidence>
<evidence type="ECO:0000313" key="14">
    <source>
        <dbReference type="EMBL" id="MBC8316942.1"/>
    </source>
</evidence>
<dbReference type="InterPro" id="IPR028325">
    <property type="entry name" value="VG_K_chnl"/>
</dbReference>